<evidence type="ECO:0000313" key="6">
    <source>
        <dbReference type="Proteomes" id="UP000680116"/>
    </source>
</evidence>
<accession>A0ABM8UGY4</accession>
<keyword evidence="6" id="KW-1185">Reference proteome</keyword>
<dbReference type="InterPro" id="IPR001375">
    <property type="entry name" value="Peptidase_S9_cat"/>
</dbReference>
<proteinExistence type="predicted"/>
<dbReference type="PANTHER" id="PTHR42776:SF27">
    <property type="entry name" value="DIPEPTIDYL PEPTIDASE FAMILY MEMBER 6"/>
    <property type="match status" value="1"/>
</dbReference>
<evidence type="ECO:0000256" key="2">
    <source>
        <dbReference type="SAM" id="SignalP"/>
    </source>
</evidence>
<dbReference type="Pfam" id="PF00326">
    <property type="entry name" value="Peptidase_S9"/>
    <property type="match status" value="1"/>
</dbReference>
<dbReference type="Proteomes" id="UP000680116">
    <property type="component" value="Chromosome"/>
</dbReference>
<dbReference type="Gene3D" id="3.40.50.1820">
    <property type="entry name" value="alpha/beta hydrolase"/>
    <property type="match status" value="1"/>
</dbReference>
<dbReference type="SUPFAM" id="SSF53474">
    <property type="entry name" value="alpha/beta-Hydrolases"/>
    <property type="match status" value="1"/>
</dbReference>
<dbReference type="GO" id="GO:0004177">
    <property type="term" value="F:aminopeptidase activity"/>
    <property type="evidence" value="ECO:0007669"/>
    <property type="project" value="UniProtKB-KW"/>
</dbReference>
<keyword evidence="5" id="KW-0645">Protease</keyword>
<keyword evidence="5" id="KW-0031">Aminopeptidase</keyword>
<dbReference type="SUPFAM" id="SSF82171">
    <property type="entry name" value="DPP6 N-terminal domain-like"/>
    <property type="match status" value="1"/>
</dbReference>
<sequence length="656" mass="71948">MPHIRCFGVALSLLLSAPVAAASPPAAELFAKHSEISDIALSPDGTRVAMAVPVAEGTETQLQIIPLDEGGGALALRFGKQQHVTDVYWTTNERLVVSRAEMEPLHAEPYSRGELIATNADGSDQELLFGYIGDFFMKSGRRKDNGFSALTGLILDDPGMALVTFRCWNCGEEPDTVLFRVDTRTGVRKEVERFRGDTIFGADRSGTARIAVSRDANDNPLMRYRPTADAAWQPLPRTMAGYSLSPLRFSDQPDVMFALVSDKGEPERLYRLDLAAGTRTLLAGRADMEIARVLYEGSRGAPFGVFFDAGKPAIEYIDKASPWAALHAGLMQSFPGELVMPFDFSDDDSKLIFFTYSGSHPGAYYLLDRTAGKIRLIAELKPWIEPAKMAPVRPIEFNSRDGRTLYGFLTAAGDGPRPMVVMPHGGPHGPYDRWRFNPEAQFLASRGYAVLQVNYRGSGGRGQQFIEAGYREWGGRIQDDIADGVRWAVDQQLADPSRVCIYGASFGGYAALMNSIRYPDAYQCAIGHVGVYDLQMMFKEGDIAARRAGRTYLERVLGTDEAALVENSPARQVDRIKVPVLLAQGRIDRRVPMEQFDALATAFRKSGRPAETLVVPGEGHGFYKPENQAKLLETMADFLDRHIGGRSAGPTAATAP</sequence>
<feature type="domain" description="Lipoprotein LpqB C-terminal" evidence="4">
    <location>
        <begin position="32"/>
        <end position="102"/>
    </location>
</feature>
<dbReference type="RefSeq" id="WP_215218501.1">
    <property type="nucleotide sequence ID" value="NZ_OU015430.1"/>
</dbReference>
<reference evidence="5 6" key="1">
    <citation type="submission" date="2021-04" db="EMBL/GenBank/DDBJ databases">
        <authorList>
            <person name="Rodrigo-Torres L."/>
            <person name="Arahal R. D."/>
            <person name="Lucena T."/>
        </authorList>
    </citation>
    <scope>NUCLEOTIDE SEQUENCE [LARGE SCALE GENOMIC DNA]</scope>
    <source>
        <strain evidence="5 6">CECT 30171</strain>
    </source>
</reference>
<organism evidence="5 6">
    <name type="scientific">Novilysobacter luteus</name>
    <dbReference type="NCBI Taxonomy" id="2822368"/>
    <lineage>
        <taxon>Bacteria</taxon>
        <taxon>Pseudomonadati</taxon>
        <taxon>Pseudomonadota</taxon>
        <taxon>Gammaproteobacteria</taxon>
        <taxon>Lysobacterales</taxon>
        <taxon>Lysobacteraceae</taxon>
        <taxon>Novilysobacter</taxon>
    </lineage>
</organism>
<dbReference type="Pfam" id="PF10647">
    <property type="entry name" value="Gmad1"/>
    <property type="match status" value="1"/>
</dbReference>
<feature type="domain" description="Peptidase S9 prolyl oligopeptidase catalytic" evidence="3">
    <location>
        <begin position="434"/>
        <end position="645"/>
    </location>
</feature>
<name>A0ABM8UGY4_9GAMM</name>
<dbReference type="EMBL" id="OU015430">
    <property type="protein sequence ID" value="CAG4975554.1"/>
    <property type="molecule type" value="Genomic_DNA"/>
</dbReference>
<evidence type="ECO:0000259" key="3">
    <source>
        <dbReference type="Pfam" id="PF00326"/>
    </source>
</evidence>
<dbReference type="EC" id="3.4.14.-" evidence="5"/>
<evidence type="ECO:0000313" key="5">
    <source>
        <dbReference type="EMBL" id="CAG4975554.1"/>
    </source>
</evidence>
<evidence type="ECO:0000259" key="4">
    <source>
        <dbReference type="Pfam" id="PF10647"/>
    </source>
</evidence>
<dbReference type="InterPro" id="IPR029058">
    <property type="entry name" value="AB_hydrolase_fold"/>
</dbReference>
<feature type="signal peptide" evidence="2">
    <location>
        <begin position="1"/>
        <end position="21"/>
    </location>
</feature>
<dbReference type="PANTHER" id="PTHR42776">
    <property type="entry name" value="SERINE PEPTIDASE S9 FAMILY MEMBER"/>
    <property type="match status" value="1"/>
</dbReference>
<feature type="chain" id="PRO_5045745294" evidence="2">
    <location>
        <begin position="22"/>
        <end position="656"/>
    </location>
</feature>
<evidence type="ECO:0000256" key="1">
    <source>
        <dbReference type="ARBA" id="ARBA00022801"/>
    </source>
</evidence>
<keyword evidence="1 5" id="KW-0378">Hydrolase</keyword>
<keyword evidence="2" id="KW-0732">Signal</keyword>
<dbReference type="InterPro" id="IPR018910">
    <property type="entry name" value="LpqB_C"/>
</dbReference>
<protein>
    <submittedName>
        <fullName evidence="5">Dipeptidyl aminopeptidase BIII</fullName>
        <ecNumber evidence="5">3.4.14.-</ecNumber>
    </submittedName>
</protein>
<gene>
    <name evidence="5" type="primary">dapb3_2</name>
    <name evidence="5" type="ORF">LYB30171_01953</name>
</gene>